<evidence type="ECO:0000313" key="2">
    <source>
        <dbReference type="Proteomes" id="UP000184000"/>
    </source>
</evidence>
<dbReference type="EMBL" id="FQXA01000004">
    <property type="protein sequence ID" value="SHH13815.1"/>
    <property type="molecule type" value="Genomic_DNA"/>
</dbReference>
<name>A0A1M5QI42_9GAMM</name>
<organism evidence="1 2">
    <name type="scientific">Stutzerimonas xanthomarina DSM 18231</name>
    <dbReference type="NCBI Taxonomy" id="1403346"/>
    <lineage>
        <taxon>Bacteria</taxon>
        <taxon>Pseudomonadati</taxon>
        <taxon>Pseudomonadota</taxon>
        <taxon>Gammaproteobacteria</taxon>
        <taxon>Pseudomonadales</taxon>
        <taxon>Pseudomonadaceae</taxon>
        <taxon>Stutzerimonas</taxon>
    </lineage>
</organism>
<dbReference type="Pfam" id="PF05861">
    <property type="entry name" value="PhnI"/>
    <property type="match status" value="1"/>
</dbReference>
<dbReference type="InterPro" id="IPR008773">
    <property type="entry name" value="PhnI"/>
</dbReference>
<dbReference type="RefSeq" id="WP_073301200.1">
    <property type="nucleotide sequence ID" value="NZ_FQXA01000004.1"/>
</dbReference>
<dbReference type="AlphaFoldDB" id="A0A1M5QI42"/>
<gene>
    <name evidence="1" type="ORF">SAMN02744645_2650</name>
</gene>
<dbReference type="GO" id="GO:0019634">
    <property type="term" value="P:organic phosphonate metabolic process"/>
    <property type="evidence" value="ECO:0007669"/>
    <property type="project" value="InterPro"/>
</dbReference>
<sequence>MYVAVKGGEQAIDNAHRLLAKKRRGDTALPELSVSQIRQQLPLAVARVMAEGSLFDEELAALAIKQAAGDLLEAIFLLRAYRTTLPRFGASVPLETAQMRPNRRISATFKDLPGGQLLGPTFDYSHRLLDFSLLAEGEHPGPELDPQAELAACPRVLDLLAQEGLMKPERGDDQAVPDITREPLEFPSGRAQRLQALARGDEGFLLALGYSTQRGYGRNHPFAGEIRIGEVEVWMEPPELGFAVPLGDIEVTECEMVNQFVGGQGIDPQFTRGYGLAFGYAERKAMGMALVDRALRGAEYGETVQGPAQQEEFVLMHCDNVEAGGFVSHLKLPHYVDFQSELELIRKLRRAPVEETTTAESEPDAKERRA</sequence>
<protein>
    <submittedName>
        <fullName evidence="1">Alpha-D-ribose 1-methylphosphonate 5-triphosphate synthase subunit PhnI</fullName>
    </submittedName>
</protein>
<accession>A0A1M5QI42</accession>
<reference evidence="1 2" key="1">
    <citation type="submission" date="2016-11" db="EMBL/GenBank/DDBJ databases">
        <authorList>
            <person name="Jaros S."/>
            <person name="Januszkiewicz K."/>
            <person name="Wedrychowicz H."/>
        </authorList>
    </citation>
    <scope>NUCLEOTIDE SEQUENCE [LARGE SCALE GENOMIC DNA]</scope>
    <source>
        <strain evidence="1 2">DSM 18231</strain>
    </source>
</reference>
<evidence type="ECO:0000313" key="1">
    <source>
        <dbReference type="EMBL" id="SHH13815.1"/>
    </source>
</evidence>
<dbReference type="Proteomes" id="UP000184000">
    <property type="component" value="Unassembled WGS sequence"/>
</dbReference>
<proteinExistence type="predicted"/>
<dbReference type="PIRSF" id="PIRSF007313">
    <property type="entry name" value="PhnI"/>
    <property type="match status" value="1"/>
</dbReference>
<dbReference type="GeneID" id="98636998"/>